<name>A0A1M7GKN5_9FIRM</name>
<dbReference type="AlphaFoldDB" id="A0A1M7GKN5"/>
<sequence length="181" mass="21612">MKKEEDWKEYWRKNSPTIQKMRKEARNTKIFVFMSVTFLAFIIIFIAIKKPNLDILDNNKIVNNGAITFRDNLFISAIEDITELYDEDTLDYNKIDKAIKQVSLISVSSIFEDLYICTVDELELLNPINPINNNYDELENRNNYAIFANGFFDNLENVLLENNKEYTRKDNRIEYKYRMNY</sequence>
<keyword evidence="1" id="KW-0472">Membrane</keyword>
<protein>
    <submittedName>
        <fullName evidence="2">Uncharacterized protein</fullName>
    </submittedName>
</protein>
<reference evidence="2 3" key="1">
    <citation type="submission" date="2016-11" db="EMBL/GenBank/DDBJ databases">
        <authorList>
            <person name="Jaros S."/>
            <person name="Januszkiewicz K."/>
            <person name="Wedrychowicz H."/>
        </authorList>
    </citation>
    <scope>NUCLEOTIDE SEQUENCE [LARGE SCALE GENOMIC DNA]</scope>
    <source>
        <strain evidence="2 3">DSM 15930</strain>
    </source>
</reference>
<accession>A0A1M7GKN5</accession>
<keyword evidence="1" id="KW-0812">Transmembrane</keyword>
<evidence type="ECO:0000313" key="3">
    <source>
        <dbReference type="Proteomes" id="UP000184038"/>
    </source>
</evidence>
<dbReference type="RefSeq" id="WP_073283878.1">
    <property type="nucleotide sequence ID" value="NZ_FRCP01000007.1"/>
</dbReference>
<dbReference type="EMBL" id="FRCP01000007">
    <property type="protein sequence ID" value="SHM16736.1"/>
    <property type="molecule type" value="Genomic_DNA"/>
</dbReference>
<keyword evidence="3" id="KW-1185">Reference proteome</keyword>
<evidence type="ECO:0000313" key="2">
    <source>
        <dbReference type="EMBL" id="SHM16736.1"/>
    </source>
</evidence>
<evidence type="ECO:0000256" key="1">
    <source>
        <dbReference type="SAM" id="Phobius"/>
    </source>
</evidence>
<keyword evidence="1" id="KW-1133">Transmembrane helix</keyword>
<feature type="transmembrane region" description="Helical" evidence="1">
    <location>
        <begin position="30"/>
        <end position="48"/>
    </location>
</feature>
<gene>
    <name evidence="2" type="ORF">SAMN02746066_00975</name>
</gene>
<dbReference type="Proteomes" id="UP000184038">
    <property type="component" value="Unassembled WGS sequence"/>
</dbReference>
<proteinExistence type="predicted"/>
<organism evidence="2 3">
    <name type="scientific">Anaerosporobacter mobilis DSM 15930</name>
    <dbReference type="NCBI Taxonomy" id="1120996"/>
    <lineage>
        <taxon>Bacteria</taxon>
        <taxon>Bacillati</taxon>
        <taxon>Bacillota</taxon>
        <taxon>Clostridia</taxon>
        <taxon>Lachnospirales</taxon>
        <taxon>Lachnospiraceae</taxon>
        <taxon>Anaerosporobacter</taxon>
    </lineage>
</organism>